<name>A0ABS0EPZ0_9BURK</name>
<keyword evidence="1" id="KW-0732">Signal</keyword>
<evidence type="ECO:0000256" key="1">
    <source>
        <dbReference type="SAM" id="SignalP"/>
    </source>
</evidence>
<reference evidence="2 3" key="1">
    <citation type="submission" date="2020-11" db="EMBL/GenBank/DDBJ databases">
        <title>WGS of Herminiimonas contaminans strain Marseille-Q4544 isolated from planarians Schmidtea mediterranea.</title>
        <authorList>
            <person name="Kangale L."/>
        </authorList>
    </citation>
    <scope>NUCLEOTIDE SEQUENCE [LARGE SCALE GENOMIC DNA]</scope>
    <source>
        <strain evidence="2 3">Marseille-Q4544</strain>
    </source>
</reference>
<dbReference type="Pfam" id="PF04402">
    <property type="entry name" value="SIMPL"/>
    <property type="match status" value="1"/>
</dbReference>
<dbReference type="PANTHER" id="PTHR34387">
    <property type="entry name" value="SLR1258 PROTEIN"/>
    <property type="match status" value="1"/>
</dbReference>
<evidence type="ECO:0000313" key="3">
    <source>
        <dbReference type="Proteomes" id="UP000657372"/>
    </source>
</evidence>
<feature type="signal peptide" evidence="1">
    <location>
        <begin position="1"/>
        <end position="21"/>
    </location>
</feature>
<keyword evidence="3" id="KW-1185">Reference proteome</keyword>
<dbReference type="EMBL" id="JADOEL010000002">
    <property type="protein sequence ID" value="MBF8176598.1"/>
    <property type="molecule type" value="Genomic_DNA"/>
</dbReference>
<proteinExistence type="predicted"/>
<organism evidence="2 3">
    <name type="scientific">Herminiimonas contaminans</name>
    <dbReference type="NCBI Taxonomy" id="1111140"/>
    <lineage>
        <taxon>Bacteria</taxon>
        <taxon>Pseudomonadati</taxon>
        <taxon>Pseudomonadota</taxon>
        <taxon>Betaproteobacteria</taxon>
        <taxon>Burkholderiales</taxon>
        <taxon>Oxalobacteraceae</taxon>
        <taxon>Herminiimonas</taxon>
    </lineage>
</organism>
<dbReference type="InterPro" id="IPR052022">
    <property type="entry name" value="26kDa_periplasmic_antigen"/>
</dbReference>
<dbReference type="PANTHER" id="PTHR34387:SF2">
    <property type="entry name" value="SLR1258 PROTEIN"/>
    <property type="match status" value="1"/>
</dbReference>
<dbReference type="Proteomes" id="UP000657372">
    <property type="component" value="Unassembled WGS sequence"/>
</dbReference>
<evidence type="ECO:0000313" key="2">
    <source>
        <dbReference type="EMBL" id="MBF8176598.1"/>
    </source>
</evidence>
<dbReference type="Gene3D" id="3.30.70.2970">
    <property type="entry name" value="Protein of unknown function (DUF541), domain 2"/>
    <property type="match status" value="1"/>
</dbReference>
<dbReference type="InterPro" id="IPR007497">
    <property type="entry name" value="SIMPL/DUF541"/>
</dbReference>
<accession>A0ABS0EPZ0</accession>
<dbReference type="RefSeq" id="WP_195874619.1">
    <property type="nucleotide sequence ID" value="NZ_JADOEL010000002.1"/>
</dbReference>
<gene>
    <name evidence="2" type="ORF">IXC47_02755</name>
</gene>
<comment type="caution">
    <text evidence="2">The sequence shown here is derived from an EMBL/GenBank/DDBJ whole genome shotgun (WGS) entry which is preliminary data.</text>
</comment>
<dbReference type="Gene3D" id="3.30.110.170">
    <property type="entry name" value="Protein of unknown function (DUF541), domain 1"/>
    <property type="match status" value="1"/>
</dbReference>
<protein>
    <submittedName>
        <fullName evidence="2">SIMPL domain-containing protein</fullName>
    </submittedName>
</protein>
<sequence>MSQFKTLLALGCVAASATAFAQSPAPVQTTGTLVIVPAYGEVKHANDEARLTLMVEEQDKDKAAAASRVNKKMKQGTEIVRKADPQAVLSTRGYYTYAVYPEDQPRQSNKARQPTAWRVGQYLEVKTTNLNALPKTVSAAQGVLALNGLQFGLTDATAKKLDAERIDATYKNLTERTAAIARAMGRNPADAVMDTVDFEGSGNYAEMAAAPKMMRASMAADAAPVEEPSFEPGETTLNMRVVGKVRFR</sequence>
<feature type="chain" id="PRO_5046974715" evidence="1">
    <location>
        <begin position="22"/>
        <end position="248"/>
    </location>
</feature>